<name>A0ABV9R8S6_9MICO</name>
<dbReference type="Pfam" id="PF01261">
    <property type="entry name" value="AP_endonuc_2"/>
    <property type="match status" value="1"/>
</dbReference>
<evidence type="ECO:0000256" key="1">
    <source>
        <dbReference type="ARBA" id="ARBA00023277"/>
    </source>
</evidence>
<dbReference type="SUPFAM" id="SSF51658">
    <property type="entry name" value="Xylose isomerase-like"/>
    <property type="match status" value="1"/>
</dbReference>
<keyword evidence="1" id="KW-0119">Carbohydrate metabolism</keyword>
<keyword evidence="3" id="KW-0413">Isomerase</keyword>
<keyword evidence="4" id="KW-1185">Reference proteome</keyword>
<organism evidence="3 4">
    <name type="scientific">Agromyces aurantiacus</name>
    <dbReference type="NCBI Taxonomy" id="165814"/>
    <lineage>
        <taxon>Bacteria</taxon>
        <taxon>Bacillati</taxon>
        <taxon>Actinomycetota</taxon>
        <taxon>Actinomycetes</taxon>
        <taxon>Micrococcales</taxon>
        <taxon>Microbacteriaceae</taxon>
        <taxon>Agromyces</taxon>
    </lineage>
</organism>
<accession>A0ABV9R8S6</accession>
<comment type="caution">
    <text evidence="3">The sequence shown here is derived from an EMBL/GenBank/DDBJ whole genome shotgun (WGS) entry which is preliminary data.</text>
</comment>
<protein>
    <submittedName>
        <fullName evidence="3">Sugar phosphate isomerase/epimerase family protein</fullName>
    </submittedName>
</protein>
<evidence type="ECO:0000259" key="2">
    <source>
        <dbReference type="Pfam" id="PF01261"/>
    </source>
</evidence>
<proteinExistence type="predicted"/>
<sequence>MKWSYMDHWRSQSPHGPIDQWESLDTMDRFLKQVAAVGYDAIDTFDFRYYQIMGMYGSVANYQEFVRERGLERIVNIFHAADYDTRNYAPHLPETHENILEGFRVTMDRWSGIELDNIIVMPATLYSDMEPVTEDKIKVTADLWNKVGEITRDAGVKLTCHHEFFCGIQSKDELDTFYANTDPDLVNLFVDTAQHCIASVDPVEFYEQYADRVTGFHFKDTRHRDLIGDYRRRPDSEIMAETTPRWFYEMGDDEGLVDFEAFMRAVVRNGYDGWLTVEHDKANKLGGDHAESTAIARWYAKNVLERVAAEEAGK</sequence>
<dbReference type="EMBL" id="JBHSJC010000002">
    <property type="protein sequence ID" value="MFC4829919.1"/>
    <property type="molecule type" value="Genomic_DNA"/>
</dbReference>
<reference evidence="4" key="1">
    <citation type="journal article" date="2019" name="Int. J. Syst. Evol. Microbiol.">
        <title>The Global Catalogue of Microorganisms (GCM) 10K type strain sequencing project: providing services to taxonomists for standard genome sequencing and annotation.</title>
        <authorList>
            <consortium name="The Broad Institute Genomics Platform"/>
            <consortium name="The Broad Institute Genome Sequencing Center for Infectious Disease"/>
            <person name="Wu L."/>
            <person name="Ma J."/>
        </authorList>
    </citation>
    <scope>NUCLEOTIDE SEQUENCE [LARGE SCALE GENOMIC DNA]</scope>
    <source>
        <strain evidence="4">CGMCC 1.12192</strain>
    </source>
</reference>
<dbReference type="PANTHER" id="PTHR12110">
    <property type="entry name" value="HYDROXYPYRUVATE ISOMERASE"/>
    <property type="match status" value="1"/>
</dbReference>
<dbReference type="InterPro" id="IPR050312">
    <property type="entry name" value="IolE/XylAMocC-like"/>
</dbReference>
<evidence type="ECO:0000313" key="4">
    <source>
        <dbReference type="Proteomes" id="UP001595960"/>
    </source>
</evidence>
<dbReference type="Gene3D" id="3.20.20.150">
    <property type="entry name" value="Divalent-metal-dependent TIM barrel enzymes"/>
    <property type="match status" value="1"/>
</dbReference>
<dbReference type="GO" id="GO:0016853">
    <property type="term" value="F:isomerase activity"/>
    <property type="evidence" value="ECO:0007669"/>
    <property type="project" value="UniProtKB-KW"/>
</dbReference>
<dbReference type="InterPro" id="IPR036237">
    <property type="entry name" value="Xyl_isomerase-like_sf"/>
</dbReference>
<dbReference type="Proteomes" id="UP001595960">
    <property type="component" value="Unassembled WGS sequence"/>
</dbReference>
<gene>
    <name evidence="3" type="ORF">ACFPER_14010</name>
</gene>
<dbReference type="InterPro" id="IPR013022">
    <property type="entry name" value="Xyl_isomerase-like_TIM-brl"/>
</dbReference>
<dbReference type="PANTHER" id="PTHR12110:SF41">
    <property type="entry name" value="INOSOSE DEHYDRATASE"/>
    <property type="match status" value="1"/>
</dbReference>
<evidence type="ECO:0000313" key="3">
    <source>
        <dbReference type="EMBL" id="MFC4829919.1"/>
    </source>
</evidence>
<dbReference type="RefSeq" id="WP_204395025.1">
    <property type="nucleotide sequence ID" value="NZ_JAFBBW010000001.1"/>
</dbReference>
<feature type="domain" description="Xylose isomerase-like TIM barrel" evidence="2">
    <location>
        <begin position="32"/>
        <end position="287"/>
    </location>
</feature>